<organism evidence="2 3">
    <name type="scientific">Trifolium medium</name>
    <dbReference type="NCBI Taxonomy" id="97028"/>
    <lineage>
        <taxon>Eukaryota</taxon>
        <taxon>Viridiplantae</taxon>
        <taxon>Streptophyta</taxon>
        <taxon>Embryophyta</taxon>
        <taxon>Tracheophyta</taxon>
        <taxon>Spermatophyta</taxon>
        <taxon>Magnoliopsida</taxon>
        <taxon>eudicotyledons</taxon>
        <taxon>Gunneridae</taxon>
        <taxon>Pentapetalae</taxon>
        <taxon>rosids</taxon>
        <taxon>fabids</taxon>
        <taxon>Fabales</taxon>
        <taxon>Fabaceae</taxon>
        <taxon>Papilionoideae</taxon>
        <taxon>50 kb inversion clade</taxon>
        <taxon>NPAAA clade</taxon>
        <taxon>Hologalegina</taxon>
        <taxon>IRL clade</taxon>
        <taxon>Trifolieae</taxon>
        <taxon>Trifolium</taxon>
    </lineage>
</organism>
<sequence length="118" mass="12967">EVERVGDVEVLCANRGDVLSDLSESSKELPLDVDISSKKRGSKHRPPNRARQPLQPLGAPLFQRLVRSVNTPGRRRKKEAFVAVEGSKNRSREEDLAVADSVQTLSSSPRAPAIDLQV</sequence>
<keyword evidence="3" id="KW-1185">Reference proteome</keyword>
<feature type="region of interest" description="Disordered" evidence="1">
    <location>
        <begin position="76"/>
        <end position="118"/>
    </location>
</feature>
<proteinExistence type="predicted"/>
<name>A0A392RZB2_9FABA</name>
<protein>
    <submittedName>
        <fullName evidence="2">Uncharacterized protein</fullName>
    </submittedName>
</protein>
<comment type="caution">
    <text evidence="2">The sequence shown here is derived from an EMBL/GenBank/DDBJ whole genome shotgun (WGS) entry which is preliminary data.</text>
</comment>
<feature type="compositionally biased region" description="Basic residues" evidence="1">
    <location>
        <begin position="38"/>
        <end position="48"/>
    </location>
</feature>
<feature type="non-terminal residue" evidence="2">
    <location>
        <position position="1"/>
    </location>
</feature>
<accession>A0A392RZB2</accession>
<feature type="non-terminal residue" evidence="2">
    <location>
        <position position="118"/>
    </location>
</feature>
<dbReference type="EMBL" id="LXQA010285998">
    <property type="protein sequence ID" value="MCI40965.1"/>
    <property type="molecule type" value="Genomic_DNA"/>
</dbReference>
<feature type="region of interest" description="Disordered" evidence="1">
    <location>
        <begin position="22"/>
        <end position="57"/>
    </location>
</feature>
<dbReference type="AlphaFoldDB" id="A0A392RZB2"/>
<dbReference type="Proteomes" id="UP000265520">
    <property type="component" value="Unassembled WGS sequence"/>
</dbReference>
<reference evidence="2 3" key="1">
    <citation type="journal article" date="2018" name="Front. Plant Sci.">
        <title>Red Clover (Trifolium pratense) and Zigzag Clover (T. medium) - A Picture of Genomic Similarities and Differences.</title>
        <authorList>
            <person name="Dluhosova J."/>
            <person name="Istvanek J."/>
            <person name="Nedelnik J."/>
            <person name="Repkova J."/>
        </authorList>
    </citation>
    <scope>NUCLEOTIDE SEQUENCE [LARGE SCALE GENOMIC DNA]</scope>
    <source>
        <strain evidence="3">cv. 10/8</strain>
        <tissue evidence="2">Leaf</tissue>
    </source>
</reference>
<evidence type="ECO:0000256" key="1">
    <source>
        <dbReference type="SAM" id="MobiDB-lite"/>
    </source>
</evidence>
<evidence type="ECO:0000313" key="3">
    <source>
        <dbReference type="Proteomes" id="UP000265520"/>
    </source>
</evidence>
<evidence type="ECO:0000313" key="2">
    <source>
        <dbReference type="EMBL" id="MCI40965.1"/>
    </source>
</evidence>